<feature type="binding site" evidence="7">
    <location>
        <position position="67"/>
    </location>
    <ligand>
        <name>Ca(2+)</name>
        <dbReference type="ChEBI" id="CHEBI:29108"/>
        <label>1</label>
    </ligand>
</feature>
<evidence type="ECO:0000256" key="1">
    <source>
        <dbReference type="ARBA" id="ARBA00009753"/>
    </source>
</evidence>
<name>A0AA35L9J0_9SAUR</name>
<keyword evidence="5" id="KW-0514">Muscle protein</keyword>
<keyword evidence="3" id="KW-0677">Repeat</keyword>
<evidence type="ECO:0000256" key="8">
    <source>
        <dbReference type="RuleBase" id="RU368048"/>
    </source>
</evidence>
<protein>
    <recommendedName>
        <fullName evidence="8">Parvalbumin</fullName>
    </recommendedName>
</protein>
<evidence type="ECO:0000256" key="2">
    <source>
        <dbReference type="ARBA" id="ARBA00022723"/>
    </source>
</evidence>
<dbReference type="PROSITE" id="PS50222">
    <property type="entry name" value="EF_HAND_2"/>
    <property type="match status" value="2"/>
</dbReference>
<evidence type="ECO:0000256" key="3">
    <source>
        <dbReference type="ARBA" id="ARBA00022737"/>
    </source>
</evidence>
<sequence length="119" mass="12944">FGKHPQALIMAFAGILADADIEAALKSCQAPDSFTYKSFFEKTGLSKKSKEELGKVFGVLDQDKSGFIEKEELQNFMQNFKPGARVLTDKETNAFLAAGDTDGDGKIGVEEFQALVTSK</sequence>
<organism evidence="10 11">
    <name type="scientific">Podarcis lilfordi</name>
    <name type="common">Lilford's wall lizard</name>
    <dbReference type="NCBI Taxonomy" id="74358"/>
    <lineage>
        <taxon>Eukaryota</taxon>
        <taxon>Metazoa</taxon>
        <taxon>Chordata</taxon>
        <taxon>Craniata</taxon>
        <taxon>Vertebrata</taxon>
        <taxon>Euteleostomi</taxon>
        <taxon>Lepidosauria</taxon>
        <taxon>Squamata</taxon>
        <taxon>Bifurcata</taxon>
        <taxon>Unidentata</taxon>
        <taxon>Episquamata</taxon>
        <taxon>Laterata</taxon>
        <taxon>Lacertibaenia</taxon>
        <taxon>Lacertidae</taxon>
        <taxon>Podarcis</taxon>
    </lineage>
</organism>
<feature type="binding site" evidence="7">
    <location>
        <position position="72"/>
    </location>
    <ligand>
        <name>Ca(2+)</name>
        <dbReference type="ChEBI" id="CHEBI:29108"/>
        <label>1</label>
    </ligand>
</feature>
<dbReference type="InterPro" id="IPR018247">
    <property type="entry name" value="EF_Hand_1_Ca_BS"/>
</dbReference>
<dbReference type="PANTHER" id="PTHR11653:SF12">
    <property type="entry name" value="PARVALBUMIN"/>
    <property type="match status" value="1"/>
</dbReference>
<evidence type="ECO:0000256" key="6">
    <source>
        <dbReference type="ARBA" id="ARBA00025308"/>
    </source>
</evidence>
<feature type="binding site" evidence="7">
    <location>
        <position position="111"/>
    </location>
    <ligand>
        <name>Ca(2+)</name>
        <dbReference type="ChEBI" id="CHEBI:29108"/>
        <label>1</label>
    </ligand>
</feature>
<feature type="domain" description="EF-hand" evidence="9">
    <location>
        <begin position="48"/>
        <end position="83"/>
    </location>
</feature>
<feature type="non-terminal residue" evidence="10">
    <location>
        <position position="1"/>
    </location>
</feature>
<dbReference type="Proteomes" id="UP001178461">
    <property type="component" value="Chromosome 14"/>
</dbReference>
<gene>
    <name evidence="10" type="ORF">PODLI_1B025785</name>
</gene>
<keyword evidence="11" id="KW-1185">Reference proteome</keyword>
<dbReference type="AlphaFoldDB" id="A0AA35L9J0"/>
<feature type="binding site" evidence="7">
    <location>
        <position position="100"/>
    </location>
    <ligand>
        <name>Ca(2+)</name>
        <dbReference type="ChEBI" id="CHEBI:29108"/>
        <label>1</label>
    </ligand>
</feature>
<reference evidence="10" key="1">
    <citation type="submission" date="2022-12" db="EMBL/GenBank/DDBJ databases">
        <authorList>
            <person name="Alioto T."/>
            <person name="Alioto T."/>
            <person name="Gomez Garrido J."/>
        </authorList>
    </citation>
    <scope>NUCLEOTIDE SEQUENCE</scope>
</reference>
<feature type="binding site" evidence="7">
    <location>
        <position position="65"/>
    </location>
    <ligand>
        <name>Ca(2+)</name>
        <dbReference type="ChEBI" id="CHEBI:29108"/>
        <label>1</label>
    </ligand>
</feature>
<comment type="function">
    <text evidence="6 8">In muscle, parvalbumin is thought to be involved in relaxation after contraction. It binds two calcium ions.</text>
</comment>
<evidence type="ECO:0000256" key="7">
    <source>
        <dbReference type="PIRSR" id="PIRSR608080-1"/>
    </source>
</evidence>
<feature type="domain" description="EF-hand" evidence="9">
    <location>
        <begin position="87"/>
        <end position="119"/>
    </location>
</feature>
<comment type="similarity">
    <text evidence="1 8">Belongs to the parvalbumin family.</text>
</comment>
<proteinExistence type="inferred from homology"/>
<evidence type="ECO:0000256" key="5">
    <source>
        <dbReference type="ARBA" id="ARBA00023179"/>
    </source>
</evidence>
<dbReference type="GO" id="GO:0005737">
    <property type="term" value="C:cytoplasm"/>
    <property type="evidence" value="ECO:0007669"/>
    <property type="project" value="TreeGrafter"/>
</dbReference>
<feature type="binding site" evidence="7">
    <location>
        <position position="106"/>
    </location>
    <ligand>
        <name>Ca(2+)</name>
        <dbReference type="ChEBI" id="CHEBI:29108"/>
        <label>1</label>
    </ligand>
</feature>
<dbReference type="Pfam" id="PF13499">
    <property type="entry name" value="EF-hand_7"/>
    <property type="match status" value="1"/>
</dbReference>
<feature type="binding site" evidence="7">
    <location>
        <position position="63"/>
    </location>
    <ligand>
        <name>Ca(2+)</name>
        <dbReference type="ChEBI" id="CHEBI:29108"/>
        <label>1</label>
    </ligand>
</feature>
<dbReference type="CDD" id="cd16255">
    <property type="entry name" value="EFh_parvalbumin_beta"/>
    <property type="match status" value="1"/>
</dbReference>
<dbReference type="SMART" id="SM00054">
    <property type="entry name" value="EFh"/>
    <property type="match status" value="2"/>
</dbReference>
<dbReference type="InterPro" id="IPR002048">
    <property type="entry name" value="EF_hand_dom"/>
</dbReference>
<accession>A0AA35L9J0</accession>
<dbReference type="PANTHER" id="PTHR11653">
    <property type="entry name" value="PARVALBUMIN ALPHA"/>
    <property type="match status" value="1"/>
</dbReference>
<dbReference type="Gene3D" id="1.10.238.10">
    <property type="entry name" value="EF-hand"/>
    <property type="match status" value="1"/>
</dbReference>
<dbReference type="PROSITE" id="PS00018">
    <property type="entry name" value="EF_HAND_1"/>
    <property type="match status" value="2"/>
</dbReference>
<dbReference type="EMBL" id="OX395139">
    <property type="protein sequence ID" value="CAI5792064.1"/>
    <property type="molecule type" value="Genomic_DNA"/>
</dbReference>
<dbReference type="PRINTS" id="PR01697">
    <property type="entry name" value="PARVALBUMIN"/>
</dbReference>
<dbReference type="GO" id="GO:0005509">
    <property type="term" value="F:calcium ion binding"/>
    <property type="evidence" value="ECO:0007669"/>
    <property type="project" value="UniProtKB-UniRule"/>
</dbReference>
<evidence type="ECO:0000313" key="11">
    <source>
        <dbReference type="Proteomes" id="UP001178461"/>
    </source>
</evidence>
<evidence type="ECO:0000259" key="9">
    <source>
        <dbReference type="PROSITE" id="PS50222"/>
    </source>
</evidence>
<dbReference type="InterPro" id="IPR008080">
    <property type="entry name" value="Parvalbumin"/>
</dbReference>
<feature type="binding site" evidence="7">
    <location>
        <position position="104"/>
    </location>
    <ligand>
        <name>Ca(2+)</name>
        <dbReference type="ChEBI" id="CHEBI:29108"/>
        <label>1</label>
    </ligand>
</feature>
<feature type="binding site" evidence="7">
    <location>
        <position position="102"/>
    </location>
    <ligand>
        <name>Ca(2+)</name>
        <dbReference type="ChEBI" id="CHEBI:29108"/>
        <label>2</label>
    </ligand>
</feature>
<evidence type="ECO:0000256" key="4">
    <source>
        <dbReference type="ARBA" id="ARBA00022837"/>
    </source>
</evidence>
<keyword evidence="4 7" id="KW-0106">Calcium</keyword>
<keyword evidence="2 7" id="KW-0479">Metal-binding</keyword>
<dbReference type="SUPFAM" id="SSF47473">
    <property type="entry name" value="EF-hand"/>
    <property type="match status" value="1"/>
</dbReference>
<dbReference type="FunFam" id="1.10.238.10:FF:000060">
    <property type="entry name" value="Parvalbumin, thymic"/>
    <property type="match status" value="1"/>
</dbReference>
<dbReference type="InterPro" id="IPR011992">
    <property type="entry name" value="EF-hand-dom_pair"/>
</dbReference>
<feature type="binding site" evidence="7">
    <location>
        <position position="61"/>
    </location>
    <ligand>
        <name>Ca(2+)</name>
        <dbReference type="ChEBI" id="CHEBI:29108"/>
        <label>1</label>
    </ligand>
</feature>
<evidence type="ECO:0000313" key="10">
    <source>
        <dbReference type="EMBL" id="CAI5792064.1"/>
    </source>
</evidence>